<proteinExistence type="inferred from homology"/>
<feature type="region of interest" description="Disordered" evidence="7">
    <location>
        <begin position="130"/>
        <end position="176"/>
    </location>
</feature>
<dbReference type="PANTHER" id="PTHR11700">
    <property type="entry name" value="30S RIBOSOMAL PROTEIN S10 FAMILY MEMBER"/>
    <property type="match status" value="1"/>
</dbReference>
<feature type="compositionally biased region" description="Basic and acidic residues" evidence="7">
    <location>
        <begin position="143"/>
        <end position="160"/>
    </location>
</feature>
<evidence type="ECO:0000256" key="7">
    <source>
        <dbReference type="SAM" id="MobiDB-lite"/>
    </source>
</evidence>
<dbReference type="InterPro" id="IPR001848">
    <property type="entry name" value="Ribosomal_uS10"/>
</dbReference>
<comment type="similarity">
    <text evidence="1">Belongs to the universal ribosomal protein uS10 family.</text>
</comment>
<evidence type="ECO:0000256" key="4">
    <source>
        <dbReference type="ARBA" id="ARBA00035261"/>
    </source>
</evidence>
<keyword evidence="2" id="KW-0689">Ribosomal protein</keyword>
<feature type="non-terminal residue" evidence="9">
    <location>
        <position position="1"/>
    </location>
</feature>
<sequence>LICDSNFISHTHRVVEGHFKQNIHKNLFNFLKQSEVFMAAPIILNKPYLRKIASLNRPLIQKTPGSIFLGLCKITATIENSVLRGYADTSHGSSRKSNRMLADANKIRQNLTPTASETPFHMGASFGLKKKDESQTENMPSHSESEPKNKPDREKQEKNNDNSSLEEFDDTFEDPEPRLPRAVQAAYLGPLRRKVTYGIPVCDLQLRSYSVRNLEFMADVALRAAYFLDLPASGPVALPRIIERWTVPKAHFIHKKIQQNYERKTLRRLIQIKDGDSEVVHLWLGFLRKHAYYGVGMKANVWEFCGLDVAKDMDAALEQNRPEIEPLLAQYAFKKGSKLGDDLIEIVNAENRWQAYGGSAPMMSTPNWRKPLN</sequence>
<protein>
    <recommendedName>
        <fullName evidence="4">Small ribosomal subunit protein uS10m</fullName>
    </recommendedName>
    <alternativeName>
        <fullName evidence="5">37S ribosomal protein S10, mitochondrial</fullName>
    </alternativeName>
    <alternativeName>
        <fullName evidence="6">Mitochondrial ribosomal small subunit protein 10</fullName>
    </alternativeName>
</protein>
<organism evidence="9 10">
    <name type="scientific">Blumeria graminis f. sp. triticale</name>
    <dbReference type="NCBI Taxonomy" id="1689686"/>
    <lineage>
        <taxon>Eukaryota</taxon>
        <taxon>Fungi</taxon>
        <taxon>Dikarya</taxon>
        <taxon>Ascomycota</taxon>
        <taxon>Pezizomycotina</taxon>
        <taxon>Leotiomycetes</taxon>
        <taxon>Erysiphales</taxon>
        <taxon>Erysiphaceae</taxon>
        <taxon>Blumeria</taxon>
    </lineage>
</organism>
<dbReference type="InterPro" id="IPR027486">
    <property type="entry name" value="Ribosomal_uS10_dom"/>
</dbReference>
<evidence type="ECO:0000256" key="5">
    <source>
        <dbReference type="ARBA" id="ARBA00042916"/>
    </source>
</evidence>
<dbReference type="Proteomes" id="UP000683417">
    <property type="component" value="Unassembled WGS sequence"/>
</dbReference>
<evidence type="ECO:0000313" key="10">
    <source>
        <dbReference type="Proteomes" id="UP000683417"/>
    </source>
</evidence>
<dbReference type="GO" id="GO:1990904">
    <property type="term" value="C:ribonucleoprotein complex"/>
    <property type="evidence" value="ECO:0007669"/>
    <property type="project" value="UniProtKB-KW"/>
</dbReference>
<name>A0A9W4GAP2_BLUGR</name>
<feature type="compositionally biased region" description="Acidic residues" evidence="7">
    <location>
        <begin position="164"/>
        <end position="174"/>
    </location>
</feature>
<evidence type="ECO:0000256" key="1">
    <source>
        <dbReference type="ARBA" id="ARBA00007102"/>
    </source>
</evidence>
<dbReference type="GO" id="GO:0003735">
    <property type="term" value="F:structural constituent of ribosome"/>
    <property type="evidence" value="ECO:0007669"/>
    <property type="project" value="InterPro"/>
</dbReference>
<feature type="domain" description="Small ribosomal subunit protein uS10" evidence="8">
    <location>
        <begin position="203"/>
        <end position="300"/>
    </location>
</feature>
<evidence type="ECO:0000256" key="2">
    <source>
        <dbReference type="ARBA" id="ARBA00022980"/>
    </source>
</evidence>
<evidence type="ECO:0000259" key="8">
    <source>
        <dbReference type="SMART" id="SM01403"/>
    </source>
</evidence>
<dbReference type="GO" id="GO:0005840">
    <property type="term" value="C:ribosome"/>
    <property type="evidence" value="ECO:0007669"/>
    <property type="project" value="UniProtKB-KW"/>
</dbReference>
<dbReference type="Pfam" id="PF00338">
    <property type="entry name" value="Ribosomal_S10"/>
    <property type="match status" value="1"/>
</dbReference>
<evidence type="ECO:0000313" key="9">
    <source>
        <dbReference type="EMBL" id="CAD6498699.1"/>
    </source>
</evidence>
<dbReference type="AlphaFoldDB" id="A0A9W4GAP2"/>
<dbReference type="SMART" id="SM01403">
    <property type="entry name" value="Ribosomal_S10"/>
    <property type="match status" value="1"/>
</dbReference>
<dbReference type="EMBL" id="CAJHIT010000001">
    <property type="protein sequence ID" value="CAD6498699.1"/>
    <property type="molecule type" value="Genomic_DNA"/>
</dbReference>
<dbReference type="FunFam" id="3.30.70.600:FF:000003">
    <property type="entry name" value="30S ribosomal protein S10"/>
    <property type="match status" value="1"/>
</dbReference>
<accession>A0A9W4GAP2</accession>
<comment type="caution">
    <text evidence="9">The sequence shown here is derived from an EMBL/GenBank/DDBJ whole genome shotgun (WGS) entry which is preliminary data.</text>
</comment>
<reference evidence="9" key="1">
    <citation type="submission" date="2020-10" db="EMBL/GenBank/DDBJ databases">
        <authorList>
            <person name="Muller C M."/>
        </authorList>
    </citation>
    <scope>NUCLEOTIDE SEQUENCE</scope>
    <source>
        <strain evidence="9">THUN-12</strain>
    </source>
</reference>
<gene>
    <name evidence="9" type="ORF">BGTH12_LOCUS57</name>
</gene>
<keyword evidence="3" id="KW-0687">Ribonucleoprotein</keyword>
<evidence type="ECO:0000256" key="3">
    <source>
        <dbReference type="ARBA" id="ARBA00023274"/>
    </source>
</evidence>
<dbReference type="GO" id="GO:0006412">
    <property type="term" value="P:translation"/>
    <property type="evidence" value="ECO:0007669"/>
    <property type="project" value="InterPro"/>
</dbReference>
<evidence type="ECO:0000256" key="6">
    <source>
        <dbReference type="ARBA" id="ARBA00078476"/>
    </source>
</evidence>